<keyword evidence="2" id="KW-1185">Reference proteome</keyword>
<dbReference type="EMBL" id="CM029053">
    <property type="protein sequence ID" value="KAG2548401.1"/>
    <property type="molecule type" value="Genomic_DNA"/>
</dbReference>
<dbReference type="AlphaFoldDB" id="A0A8T0NJV2"/>
<accession>A0A8T0NJV2</accession>
<comment type="caution">
    <text evidence="1">The sequence shown here is derived from an EMBL/GenBank/DDBJ whole genome shotgun (WGS) entry which is preliminary data.</text>
</comment>
<sequence>MRSGGLDAVAGGVRSGAQICGAAAGNGDAVARSAVSASWFHCRASKEFTMVMLKNLQSSLCKLSWMNCSPKVGVWKLEIPKVLIC</sequence>
<protein>
    <submittedName>
        <fullName evidence="1">Uncharacterized protein</fullName>
    </submittedName>
</protein>
<organism evidence="1 2">
    <name type="scientific">Panicum virgatum</name>
    <name type="common">Blackwell switchgrass</name>
    <dbReference type="NCBI Taxonomy" id="38727"/>
    <lineage>
        <taxon>Eukaryota</taxon>
        <taxon>Viridiplantae</taxon>
        <taxon>Streptophyta</taxon>
        <taxon>Embryophyta</taxon>
        <taxon>Tracheophyta</taxon>
        <taxon>Spermatophyta</taxon>
        <taxon>Magnoliopsida</taxon>
        <taxon>Liliopsida</taxon>
        <taxon>Poales</taxon>
        <taxon>Poaceae</taxon>
        <taxon>PACMAD clade</taxon>
        <taxon>Panicoideae</taxon>
        <taxon>Panicodae</taxon>
        <taxon>Paniceae</taxon>
        <taxon>Panicinae</taxon>
        <taxon>Panicum</taxon>
        <taxon>Panicum sect. Hiantes</taxon>
    </lineage>
</organism>
<reference evidence="1" key="1">
    <citation type="submission" date="2020-05" db="EMBL/GenBank/DDBJ databases">
        <title>WGS assembly of Panicum virgatum.</title>
        <authorList>
            <person name="Lovell J.T."/>
            <person name="Jenkins J."/>
            <person name="Shu S."/>
            <person name="Juenger T.E."/>
            <person name="Schmutz J."/>
        </authorList>
    </citation>
    <scope>NUCLEOTIDE SEQUENCE</scope>
    <source>
        <strain evidence="1">AP13</strain>
    </source>
</reference>
<evidence type="ECO:0000313" key="1">
    <source>
        <dbReference type="EMBL" id="KAG2548402.1"/>
    </source>
</evidence>
<evidence type="ECO:0000313" key="2">
    <source>
        <dbReference type="Proteomes" id="UP000823388"/>
    </source>
</evidence>
<dbReference type="EMBL" id="CM029053">
    <property type="protein sequence ID" value="KAG2548402.1"/>
    <property type="molecule type" value="Genomic_DNA"/>
</dbReference>
<name>A0A8T0NJV2_PANVG</name>
<gene>
    <name evidence="1" type="ORF">PVAP13_9KG182770</name>
</gene>
<dbReference type="Proteomes" id="UP000823388">
    <property type="component" value="Chromosome 9K"/>
</dbReference>
<proteinExistence type="predicted"/>